<dbReference type="InterPro" id="IPR011711">
    <property type="entry name" value="GntR_C"/>
</dbReference>
<reference evidence="6" key="1">
    <citation type="journal article" date="2019" name="Int. J. Syst. Evol. Microbiol.">
        <title>The Global Catalogue of Microorganisms (GCM) 10K type strain sequencing project: providing services to taxonomists for standard genome sequencing and annotation.</title>
        <authorList>
            <consortium name="The Broad Institute Genomics Platform"/>
            <consortium name="The Broad Institute Genome Sequencing Center for Infectious Disease"/>
            <person name="Wu L."/>
            <person name="Ma J."/>
        </authorList>
    </citation>
    <scope>NUCLEOTIDE SEQUENCE [LARGE SCALE GENOMIC DNA]</scope>
    <source>
        <strain evidence="6">CGMCC 1.6960</strain>
    </source>
</reference>
<dbReference type="PANTHER" id="PTHR43537:SF49">
    <property type="entry name" value="TRANSCRIPTIONAL REGULATORY PROTEIN"/>
    <property type="match status" value="1"/>
</dbReference>
<dbReference type="InterPro" id="IPR000524">
    <property type="entry name" value="Tscrpt_reg_HTH_GntR"/>
</dbReference>
<dbReference type="Gene3D" id="1.10.10.10">
    <property type="entry name" value="Winged helix-like DNA-binding domain superfamily/Winged helix DNA-binding domain"/>
    <property type="match status" value="1"/>
</dbReference>
<dbReference type="SMART" id="SM00345">
    <property type="entry name" value="HTH_GNTR"/>
    <property type="match status" value="1"/>
</dbReference>
<dbReference type="SUPFAM" id="SSF48008">
    <property type="entry name" value="GntR ligand-binding domain-like"/>
    <property type="match status" value="1"/>
</dbReference>
<keyword evidence="2" id="KW-0238">DNA-binding</keyword>
<dbReference type="Pfam" id="PF00392">
    <property type="entry name" value="GntR"/>
    <property type="match status" value="1"/>
</dbReference>
<proteinExistence type="predicted"/>
<dbReference type="RefSeq" id="WP_188718097.1">
    <property type="nucleotide sequence ID" value="NZ_BAABBD010000002.1"/>
</dbReference>
<comment type="caution">
    <text evidence="5">The sequence shown here is derived from an EMBL/GenBank/DDBJ whole genome shotgun (WGS) entry which is preliminary data.</text>
</comment>
<protein>
    <submittedName>
        <fullName evidence="5">Transcriptional regulator</fullName>
    </submittedName>
</protein>
<dbReference type="PROSITE" id="PS50949">
    <property type="entry name" value="HTH_GNTR"/>
    <property type="match status" value="1"/>
</dbReference>
<evidence type="ECO:0000256" key="1">
    <source>
        <dbReference type="ARBA" id="ARBA00023015"/>
    </source>
</evidence>
<keyword evidence="1" id="KW-0805">Transcription regulation</keyword>
<dbReference type="InterPro" id="IPR036390">
    <property type="entry name" value="WH_DNA-bd_sf"/>
</dbReference>
<dbReference type="SMART" id="SM00895">
    <property type="entry name" value="FCD"/>
    <property type="match status" value="1"/>
</dbReference>
<dbReference type="Pfam" id="PF07729">
    <property type="entry name" value="FCD"/>
    <property type="match status" value="1"/>
</dbReference>
<dbReference type="Gene3D" id="1.20.120.530">
    <property type="entry name" value="GntR ligand-binding domain-like"/>
    <property type="match status" value="1"/>
</dbReference>
<dbReference type="EMBL" id="BMLM01000001">
    <property type="protein sequence ID" value="GGN84967.1"/>
    <property type="molecule type" value="Genomic_DNA"/>
</dbReference>
<evidence type="ECO:0000313" key="6">
    <source>
        <dbReference type="Proteomes" id="UP000626982"/>
    </source>
</evidence>
<name>A0ABQ2KJ68_9MICO</name>
<evidence type="ECO:0000259" key="4">
    <source>
        <dbReference type="PROSITE" id="PS50949"/>
    </source>
</evidence>
<dbReference type="InterPro" id="IPR036388">
    <property type="entry name" value="WH-like_DNA-bd_sf"/>
</dbReference>
<keyword evidence="6" id="KW-1185">Reference proteome</keyword>
<gene>
    <name evidence="5" type="ORF">GCM10010968_17320</name>
</gene>
<dbReference type="PRINTS" id="PR00035">
    <property type="entry name" value="HTHGNTR"/>
</dbReference>
<accession>A0ABQ2KJ68</accession>
<keyword evidence="3" id="KW-0804">Transcription</keyword>
<dbReference type="CDD" id="cd07377">
    <property type="entry name" value="WHTH_GntR"/>
    <property type="match status" value="1"/>
</dbReference>
<dbReference type="Proteomes" id="UP000626982">
    <property type="component" value="Unassembled WGS sequence"/>
</dbReference>
<evidence type="ECO:0000256" key="2">
    <source>
        <dbReference type="ARBA" id="ARBA00023125"/>
    </source>
</evidence>
<dbReference type="SUPFAM" id="SSF46785">
    <property type="entry name" value="Winged helix' DNA-binding domain"/>
    <property type="match status" value="1"/>
</dbReference>
<dbReference type="PANTHER" id="PTHR43537">
    <property type="entry name" value="TRANSCRIPTIONAL REGULATOR, GNTR FAMILY"/>
    <property type="match status" value="1"/>
</dbReference>
<dbReference type="InterPro" id="IPR008920">
    <property type="entry name" value="TF_FadR/GntR_C"/>
</dbReference>
<sequence>MSLDTAVATQGKAAAAYAQLKREIEHGILAPGATLPETDLVARTGASRTPVREAIRRLAAEGLIVLEPRRAPMVSRVSIAGARALFEFRRLIEPAAAAAVARSLVTDRAGRASAFRGLRERLAQLHTSQLSAAFETQFGELTSEFDDLLVAATPNEHLARSIRELRPHTRRLRLIAHADTDRLHDSLREHIEMCDALVGGDEQRAASAITLHLVHVEQAIFHRLWDSEPGSLSAVELS</sequence>
<evidence type="ECO:0000313" key="5">
    <source>
        <dbReference type="EMBL" id="GGN84967.1"/>
    </source>
</evidence>
<evidence type="ECO:0000256" key="3">
    <source>
        <dbReference type="ARBA" id="ARBA00023163"/>
    </source>
</evidence>
<organism evidence="5 6">
    <name type="scientific">Agrococcus terreus</name>
    <dbReference type="NCBI Taxonomy" id="574649"/>
    <lineage>
        <taxon>Bacteria</taxon>
        <taxon>Bacillati</taxon>
        <taxon>Actinomycetota</taxon>
        <taxon>Actinomycetes</taxon>
        <taxon>Micrococcales</taxon>
        <taxon>Microbacteriaceae</taxon>
        <taxon>Agrococcus</taxon>
    </lineage>
</organism>
<feature type="domain" description="HTH gntR-type" evidence="4">
    <location>
        <begin position="10"/>
        <end position="77"/>
    </location>
</feature>